<keyword evidence="3" id="KW-1185">Reference proteome</keyword>
<keyword evidence="1" id="KW-0812">Transmembrane</keyword>
<comment type="caution">
    <text evidence="2">The sequence shown here is derived from an EMBL/GenBank/DDBJ whole genome shotgun (WGS) entry which is preliminary data.</text>
</comment>
<organism evidence="2 3">
    <name type="scientific">Trichostrongylus colubriformis</name>
    <name type="common">Black scour worm</name>
    <dbReference type="NCBI Taxonomy" id="6319"/>
    <lineage>
        <taxon>Eukaryota</taxon>
        <taxon>Metazoa</taxon>
        <taxon>Ecdysozoa</taxon>
        <taxon>Nematoda</taxon>
        <taxon>Chromadorea</taxon>
        <taxon>Rhabditida</taxon>
        <taxon>Rhabditina</taxon>
        <taxon>Rhabditomorpha</taxon>
        <taxon>Strongyloidea</taxon>
        <taxon>Trichostrongylidae</taxon>
        <taxon>Trichostrongylus</taxon>
    </lineage>
</organism>
<evidence type="ECO:0000313" key="2">
    <source>
        <dbReference type="EMBL" id="KAK5964397.1"/>
    </source>
</evidence>
<reference evidence="2 3" key="1">
    <citation type="submission" date="2019-10" db="EMBL/GenBank/DDBJ databases">
        <title>Assembly and Annotation for the nematode Trichostrongylus colubriformis.</title>
        <authorList>
            <person name="Martin J."/>
        </authorList>
    </citation>
    <scope>NUCLEOTIDE SEQUENCE [LARGE SCALE GENOMIC DNA]</scope>
    <source>
        <strain evidence="2">G859</strain>
        <tissue evidence="2">Whole worm</tissue>
    </source>
</reference>
<dbReference type="AlphaFoldDB" id="A0AAN8ID05"/>
<keyword evidence="1" id="KW-1133">Transmembrane helix</keyword>
<protein>
    <submittedName>
        <fullName evidence="2">Uncharacterized protein</fullName>
    </submittedName>
</protein>
<gene>
    <name evidence="2" type="ORF">GCK32_021138</name>
</gene>
<name>A0AAN8ID05_TRICO</name>
<evidence type="ECO:0000313" key="3">
    <source>
        <dbReference type="Proteomes" id="UP001331761"/>
    </source>
</evidence>
<dbReference type="EMBL" id="WIXE01025879">
    <property type="protein sequence ID" value="KAK5964397.1"/>
    <property type="molecule type" value="Genomic_DNA"/>
</dbReference>
<feature type="transmembrane region" description="Helical" evidence="1">
    <location>
        <begin position="33"/>
        <end position="58"/>
    </location>
</feature>
<keyword evidence="1" id="KW-0472">Membrane</keyword>
<accession>A0AAN8ID05</accession>
<sequence length="63" mass="7405">MISYCRETLRNLDDKVDQLCATYVEFFNKCMNFLGAVLVYFVYVITVFITVTTFAIIVPYEQM</sequence>
<evidence type="ECO:0000256" key="1">
    <source>
        <dbReference type="SAM" id="Phobius"/>
    </source>
</evidence>
<dbReference type="Proteomes" id="UP001331761">
    <property type="component" value="Unassembled WGS sequence"/>
</dbReference>
<proteinExistence type="predicted"/>